<feature type="compositionally biased region" description="Low complexity" evidence="1">
    <location>
        <begin position="44"/>
        <end position="73"/>
    </location>
</feature>
<feature type="compositionally biased region" description="Basic residues" evidence="1">
    <location>
        <begin position="16"/>
        <end position="41"/>
    </location>
</feature>
<evidence type="ECO:0000256" key="1">
    <source>
        <dbReference type="SAM" id="MobiDB-lite"/>
    </source>
</evidence>
<name>A0A1D1Y181_9ARAE</name>
<feature type="region of interest" description="Disordered" evidence="1">
    <location>
        <begin position="1"/>
        <end position="96"/>
    </location>
</feature>
<evidence type="ECO:0000313" key="2">
    <source>
        <dbReference type="EMBL" id="JAT48379.1"/>
    </source>
</evidence>
<protein>
    <submittedName>
        <fullName evidence="2">Uncharacterized protein</fullName>
    </submittedName>
</protein>
<dbReference type="AlphaFoldDB" id="A0A1D1Y181"/>
<sequence length="164" mass="18469">MPLVALLVHSGSSQARHYHRPRCPPGRPPRRRAAGLPRRRMIGSSPPSSPAAAGPPCRRAASPPRRPRQALGRPPRRPPLLPHPRDRFAQEPVSATSTRWEWPLRQRVITATRNPIPLRQTRQNRQTMACLVDYAKVTPGLRTPVGNVRPATRFDLPTPRLTYH</sequence>
<organism evidence="2">
    <name type="scientific">Anthurium amnicola</name>
    <dbReference type="NCBI Taxonomy" id="1678845"/>
    <lineage>
        <taxon>Eukaryota</taxon>
        <taxon>Viridiplantae</taxon>
        <taxon>Streptophyta</taxon>
        <taxon>Embryophyta</taxon>
        <taxon>Tracheophyta</taxon>
        <taxon>Spermatophyta</taxon>
        <taxon>Magnoliopsida</taxon>
        <taxon>Liliopsida</taxon>
        <taxon>Araceae</taxon>
        <taxon>Pothoideae</taxon>
        <taxon>Potheae</taxon>
        <taxon>Anthurium</taxon>
    </lineage>
</organism>
<gene>
    <name evidence="2" type="ORF">g.123724</name>
</gene>
<proteinExistence type="predicted"/>
<dbReference type="EMBL" id="GDJX01019557">
    <property type="protein sequence ID" value="JAT48379.1"/>
    <property type="molecule type" value="Transcribed_RNA"/>
</dbReference>
<accession>A0A1D1Y181</accession>
<reference evidence="2" key="1">
    <citation type="submission" date="2015-07" db="EMBL/GenBank/DDBJ databases">
        <title>Transcriptome Assembly of Anthurium amnicola.</title>
        <authorList>
            <person name="Suzuki J."/>
        </authorList>
    </citation>
    <scope>NUCLEOTIDE SEQUENCE</scope>
</reference>